<accession>G7I882</accession>
<dbReference type="EMBL" id="CM001217">
    <property type="protein sequence ID" value="AES59114.1"/>
    <property type="molecule type" value="Genomic_DNA"/>
</dbReference>
<reference evidence="7" key="4">
    <citation type="journal article" date="2018" name="Nat. Plants">
        <title>Whole-genome landscape of Medicago truncatula symbiotic genes.</title>
        <authorList>
            <person name="Pecrix Y."/>
            <person name="Staton S.E."/>
            <person name="Sallet E."/>
            <person name="Lelandais-Briere C."/>
            <person name="Moreau S."/>
            <person name="Carrere S."/>
            <person name="Blein T."/>
            <person name="Jardinaud M.F."/>
            <person name="Latrasse D."/>
            <person name="Zouine M."/>
            <person name="Zahm M."/>
            <person name="Kreplak J."/>
            <person name="Mayjonade B."/>
            <person name="Satge C."/>
            <person name="Perez M."/>
            <person name="Cauet S."/>
            <person name="Marande W."/>
            <person name="Chantry-Darmon C."/>
            <person name="Lopez-Roques C."/>
            <person name="Bouchez O."/>
            <person name="Berard A."/>
            <person name="Debelle F."/>
            <person name="Munos S."/>
            <person name="Bendahmane A."/>
            <person name="Berges H."/>
            <person name="Niebel A."/>
            <person name="Buitink J."/>
            <person name="Frugier F."/>
            <person name="Benhamed M."/>
            <person name="Crespi M."/>
            <person name="Gouzy J."/>
            <person name="Gamas P."/>
        </authorList>
    </citation>
    <scope>NUCLEOTIDE SEQUENCE [LARGE SCALE GENOMIC DNA]</scope>
    <source>
        <strain evidence="7">cv. Jemalong A17</strain>
    </source>
</reference>
<gene>
    <name evidence="5" type="primary">11437015</name>
    <name evidence="3" type="ordered locus">MTR_1g014110</name>
    <name evidence="4" type="ORF">MtrunA17_Chr1g0150141</name>
</gene>
<dbReference type="PANTHER" id="PTHR33919:SF1">
    <property type="entry name" value="OS09G0127700 PROTEIN"/>
    <property type="match status" value="1"/>
</dbReference>
<keyword evidence="2 3" id="KW-0812">Transmembrane</keyword>
<evidence type="ECO:0000313" key="3">
    <source>
        <dbReference type="EMBL" id="AES59114.1"/>
    </source>
</evidence>
<dbReference type="OrthoDB" id="1892673at2759"/>
<dbReference type="EnsemblPlants" id="AES59114">
    <property type="protein sequence ID" value="AES59114"/>
    <property type="gene ID" value="MTR_1g014110"/>
</dbReference>
<feature type="transmembrane region" description="Helical" evidence="2">
    <location>
        <begin position="56"/>
        <end position="77"/>
    </location>
</feature>
<feature type="compositionally biased region" description="Basic and acidic residues" evidence="1">
    <location>
        <begin position="1"/>
        <end position="23"/>
    </location>
</feature>
<dbReference type="Gramene" id="rna418">
    <property type="protein sequence ID" value="RHN77011.1"/>
    <property type="gene ID" value="gene418"/>
</dbReference>
<dbReference type="STRING" id="3880.G7I882"/>
<evidence type="ECO:0000313" key="4">
    <source>
        <dbReference type="EMBL" id="RHN77011.1"/>
    </source>
</evidence>
<sequence>MSTTNEDWRKNAETHKMSSEEVKAAGVEASKRPPGSNHGSAAAGANVLHQRKSLPYNFTTMTIGGLLITAAIGYTVLYTKKKPEASAVDVAKVTAGVANPEDTHPKK</sequence>
<dbReference type="PANTHER" id="PTHR33919">
    <property type="entry name" value="OS09G0127700 PROTEIN"/>
    <property type="match status" value="1"/>
</dbReference>
<dbReference type="HOGENOM" id="CLU_133516_1_0_1"/>
<dbReference type="Proteomes" id="UP000265566">
    <property type="component" value="Chromosome 1"/>
</dbReference>
<dbReference type="eggNOG" id="ENOG502S3MA">
    <property type="taxonomic scope" value="Eukaryota"/>
</dbReference>
<keyword evidence="6" id="KW-1185">Reference proteome</keyword>
<dbReference type="Proteomes" id="UP000002051">
    <property type="component" value="Unassembled WGS sequence"/>
</dbReference>
<feature type="compositionally biased region" description="Low complexity" evidence="1">
    <location>
        <begin position="35"/>
        <end position="44"/>
    </location>
</feature>
<dbReference type="PaxDb" id="3880-AES59114"/>
<dbReference type="KEGG" id="mtr:11437015"/>
<evidence type="ECO:0000256" key="2">
    <source>
        <dbReference type="SAM" id="Phobius"/>
    </source>
</evidence>
<reference evidence="3 6" key="2">
    <citation type="journal article" date="2014" name="BMC Genomics">
        <title>An improved genome release (version Mt4.0) for the model legume Medicago truncatula.</title>
        <authorList>
            <person name="Tang H."/>
            <person name="Krishnakumar V."/>
            <person name="Bidwell S."/>
            <person name="Rosen B."/>
            <person name="Chan A."/>
            <person name="Zhou S."/>
            <person name="Gentzbittel L."/>
            <person name="Childs K.L."/>
            <person name="Yandell M."/>
            <person name="Gundlach H."/>
            <person name="Mayer K.F."/>
            <person name="Schwartz D.C."/>
            <person name="Town C.D."/>
        </authorList>
    </citation>
    <scope>GENOME REANNOTATION</scope>
    <source>
        <strain evidence="5 6">cv. Jemalong A17</strain>
    </source>
</reference>
<organism evidence="3 6">
    <name type="scientific">Medicago truncatula</name>
    <name type="common">Barrel medic</name>
    <name type="synonym">Medicago tribuloides</name>
    <dbReference type="NCBI Taxonomy" id="3880"/>
    <lineage>
        <taxon>Eukaryota</taxon>
        <taxon>Viridiplantae</taxon>
        <taxon>Streptophyta</taxon>
        <taxon>Embryophyta</taxon>
        <taxon>Tracheophyta</taxon>
        <taxon>Spermatophyta</taxon>
        <taxon>Magnoliopsida</taxon>
        <taxon>eudicotyledons</taxon>
        <taxon>Gunneridae</taxon>
        <taxon>Pentapetalae</taxon>
        <taxon>rosids</taxon>
        <taxon>fabids</taxon>
        <taxon>Fabales</taxon>
        <taxon>Fabaceae</taxon>
        <taxon>Papilionoideae</taxon>
        <taxon>50 kb inversion clade</taxon>
        <taxon>NPAAA clade</taxon>
        <taxon>Hologalegina</taxon>
        <taxon>IRL clade</taxon>
        <taxon>Trifolieae</taxon>
        <taxon>Medicago</taxon>
    </lineage>
</organism>
<reference evidence="3 6" key="1">
    <citation type="journal article" date="2011" name="Nature">
        <title>The Medicago genome provides insight into the evolution of rhizobial symbioses.</title>
        <authorList>
            <person name="Young N.D."/>
            <person name="Debelle F."/>
            <person name="Oldroyd G.E."/>
            <person name="Geurts R."/>
            <person name="Cannon S.B."/>
            <person name="Udvardi M.K."/>
            <person name="Benedito V.A."/>
            <person name="Mayer K.F."/>
            <person name="Gouzy J."/>
            <person name="Schoof H."/>
            <person name="Van de Peer Y."/>
            <person name="Proost S."/>
            <person name="Cook D.R."/>
            <person name="Meyers B.C."/>
            <person name="Spannagl M."/>
            <person name="Cheung F."/>
            <person name="De Mita S."/>
            <person name="Krishnakumar V."/>
            <person name="Gundlach H."/>
            <person name="Zhou S."/>
            <person name="Mudge J."/>
            <person name="Bharti A.K."/>
            <person name="Murray J.D."/>
            <person name="Naoumkina M.A."/>
            <person name="Rosen B."/>
            <person name="Silverstein K.A."/>
            <person name="Tang H."/>
            <person name="Rombauts S."/>
            <person name="Zhao P.X."/>
            <person name="Zhou P."/>
            <person name="Barbe V."/>
            <person name="Bardou P."/>
            <person name="Bechner M."/>
            <person name="Bellec A."/>
            <person name="Berger A."/>
            <person name="Berges H."/>
            <person name="Bidwell S."/>
            <person name="Bisseling T."/>
            <person name="Choisne N."/>
            <person name="Couloux A."/>
            <person name="Denny R."/>
            <person name="Deshpande S."/>
            <person name="Dai X."/>
            <person name="Doyle J.J."/>
            <person name="Dudez A.M."/>
            <person name="Farmer A.D."/>
            <person name="Fouteau S."/>
            <person name="Franken C."/>
            <person name="Gibelin C."/>
            <person name="Gish J."/>
            <person name="Goldstein S."/>
            <person name="Gonzalez A.J."/>
            <person name="Green P.J."/>
            <person name="Hallab A."/>
            <person name="Hartog M."/>
            <person name="Hua A."/>
            <person name="Humphray S.J."/>
            <person name="Jeong D.H."/>
            <person name="Jing Y."/>
            <person name="Jocker A."/>
            <person name="Kenton S.M."/>
            <person name="Kim D.J."/>
            <person name="Klee K."/>
            <person name="Lai H."/>
            <person name="Lang C."/>
            <person name="Lin S."/>
            <person name="Macmil S.L."/>
            <person name="Magdelenat G."/>
            <person name="Matthews L."/>
            <person name="McCorrison J."/>
            <person name="Monaghan E.L."/>
            <person name="Mun J.H."/>
            <person name="Najar F.Z."/>
            <person name="Nicholson C."/>
            <person name="Noirot C."/>
            <person name="O'Bleness M."/>
            <person name="Paule C.R."/>
            <person name="Poulain J."/>
            <person name="Prion F."/>
            <person name="Qin B."/>
            <person name="Qu C."/>
            <person name="Retzel E.F."/>
            <person name="Riddle C."/>
            <person name="Sallet E."/>
            <person name="Samain S."/>
            <person name="Samson N."/>
            <person name="Sanders I."/>
            <person name="Saurat O."/>
            <person name="Scarpelli C."/>
            <person name="Schiex T."/>
            <person name="Segurens B."/>
            <person name="Severin A.J."/>
            <person name="Sherrier D.J."/>
            <person name="Shi R."/>
            <person name="Sims S."/>
            <person name="Singer S.R."/>
            <person name="Sinharoy S."/>
            <person name="Sterck L."/>
            <person name="Viollet A."/>
            <person name="Wang B.B."/>
            <person name="Wang K."/>
            <person name="Wang M."/>
            <person name="Wang X."/>
            <person name="Warfsmann J."/>
            <person name="Weissenbach J."/>
            <person name="White D.D."/>
            <person name="White J.D."/>
            <person name="Wiley G.B."/>
            <person name="Wincker P."/>
            <person name="Xing Y."/>
            <person name="Yang L."/>
            <person name="Yao Z."/>
            <person name="Ying F."/>
            <person name="Zhai J."/>
            <person name="Zhou L."/>
            <person name="Zuber A."/>
            <person name="Denarie J."/>
            <person name="Dixon R.A."/>
            <person name="May G.D."/>
            <person name="Schwartz D.C."/>
            <person name="Rogers J."/>
            <person name="Quetier F."/>
            <person name="Town C.D."/>
            <person name="Roe B.A."/>
        </authorList>
    </citation>
    <scope>NUCLEOTIDE SEQUENCE [LARGE SCALE GENOMIC DNA]</scope>
    <source>
        <strain evidence="3">A17</strain>
        <strain evidence="5 6">cv. Jemalong A17</strain>
    </source>
</reference>
<evidence type="ECO:0000313" key="5">
    <source>
        <dbReference type="EnsemblPlants" id="AES59114"/>
    </source>
</evidence>
<keyword evidence="2" id="KW-1133">Transmembrane helix</keyword>
<reference evidence="5" key="3">
    <citation type="submission" date="2015-04" db="UniProtKB">
        <authorList>
            <consortium name="EnsemblPlants"/>
        </authorList>
    </citation>
    <scope>IDENTIFICATION</scope>
    <source>
        <strain evidence="5">cv. Jemalong A17</strain>
    </source>
</reference>
<name>G7I882_MEDTR</name>
<protein>
    <submittedName>
        <fullName evidence="3">Transmembrane protein, putative</fullName>
    </submittedName>
</protein>
<proteinExistence type="predicted"/>
<evidence type="ECO:0000313" key="7">
    <source>
        <dbReference type="Proteomes" id="UP000265566"/>
    </source>
</evidence>
<dbReference type="EMBL" id="PSQE01000001">
    <property type="protein sequence ID" value="RHN77011.1"/>
    <property type="molecule type" value="Genomic_DNA"/>
</dbReference>
<evidence type="ECO:0000256" key="1">
    <source>
        <dbReference type="SAM" id="MobiDB-lite"/>
    </source>
</evidence>
<keyword evidence="2" id="KW-0472">Membrane</keyword>
<feature type="region of interest" description="Disordered" evidence="1">
    <location>
        <begin position="1"/>
        <end position="44"/>
    </location>
</feature>
<dbReference type="OMA" id="MADTHKM"/>
<dbReference type="AlphaFoldDB" id="G7I882"/>
<evidence type="ECO:0000313" key="6">
    <source>
        <dbReference type="Proteomes" id="UP000002051"/>
    </source>
</evidence>
<reference evidence="4" key="5">
    <citation type="journal article" date="2018" name="Nat. Plants">
        <title>Whole-genome landscape of Medicago truncatula symbiotic genes.</title>
        <authorList>
            <person name="Pecrix Y."/>
            <person name="Gamas P."/>
            <person name="Carrere S."/>
        </authorList>
    </citation>
    <scope>NUCLEOTIDE SEQUENCE</scope>
    <source>
        <tissue evidence="4">Leaves</tissue>
    </source>
</reference>